<evidence type="ECO:0000313" key="1">
    <source>
        <dbReference type="EMBL" id="MCI31692.1"/>
    </source>
</evidence>
<dbReference type="EMBL" id="LXQA010189233">
    <property type="protein sequence ID" value="MCI31692.1"/>
    <property type="molecule type" value="Genomic_DNA"/>
</dbReference>
<accession>A0A392R6I3</accession>
<comment type="caution">
    <text evidence="1">The sequence shown here is derived from an EMBL/GenBank/DDBJ whole genome shotgun (WGS) entry which is preliminary data.</text>
</comment>
<dbReference type="AlphaFoldDB" id="A0A392R6I3"/>
<name>A0A392R6I3_9FABA</name>
<organism evidence="1 2">
    <name type="scientific">Trifolium medium</name>
    <dbReference type="NCBI Taxonomy" id="97028"/>
    <lineage>
        <taxon>Eukaryota</taxon>
        <taxon>Viridiplantae</taxon>
        <taxon>Streptophyta</taxon>
        <taxon>Embryophyta</taxon>
        <taxon>Tracheophyta</taxon>
        <taxon>Spermatophyta</taxon>
        <taxon>Magnoliopsida</taxon>
        <taxon>eudicotyledons</taxon>
        <taxon>Gunneridae</taxon>
        <taxon>Pentapetalae</taxon>
        <taxon>rosids</taxon>
        <taxon>fabids</taxon>
        <taxon>Fabales</taxon>
        <taxon>Fabaceae</taxon>
        <taxon>Papilionoideae</taxon>
        <taxon>50 kb inversion clade</taxon>
        <taxon>NPAAA clade</taxon>
        <taxon>Hologalegina</taxon>
        <taxon>IRL clade</taxon>
        <taxon>Trifolieae</taxon>
        <taxon>Trifolium</taxon>
    </lineage>
</organism>
<sequence>IAPADLEAVLIMHPEIVDAAVTA</sequence>
<feature type="non-terminal residue" evidence="1">
    <location>
        <position position="1"/>
    </location>
</feature>
<evidence type="ECO:0000313" key="2">
    <source>
        <dbReference type="Proteomes" id="UP000265520"/>
    </source>
</evidence>
<dbReference type="Proteomes" id="UP000265520">
    <property type="component" value="Unassembled WGS sequence"/>
</dbReference>
<keyword evidence="2" id="KW-1185">Reference proteome</keyword>
<proteinExistence type="predicted"/>
<reference evidence="1 2" key="1">
    <citation type="journal article" date="2018" name="Front. Plant Sci.">
        <title>Red Clover (Trifolium pratense) and Zigzag Clover (T. medium) - A Picture of Genomic Similarities and Differences.</title>
        <authorList>
            <person name="Dluhosova J."/>
            <person name="Istvanek J."/>
            <person name="Nedelnik J."/>
            <person name="Repkova J."/>
        </authorList>
    </citation>
    <scope>NUCLEOTIDE SEQUENCE [LARGE SCALE GENOMIC DNA]</scope>
    <source>
        <strain evidence="2">cv. 10/8</strain>
        <tissue evidence="1">Leaf</tissue>
    </source>
</reference>
<protein>
    <submittedName>
        <fullName evidence="1">Uncharacterized protein</fullName>
    </submittedName>
</protein>